<accession>A0ABX8ZFY8</accession>
<keyword evidence="1" id="KW-0812">Transmembrane</keyword>
<dbReference type="EMBL" id="CP081297">
    <property type="protein sequence ID" value="QZD87932.1"/>
    <property type="molecule type" value="Genomic_DNA"/>
</dbReference>
<sequence>MMRKRIGTFLERLRKDTGGNILLMAGAGITVLVGAAGISVDTVQWYLWKRQMQQAVDTGAVAGAMAMTFGRDHNGAVTSEVGRTANTTHTIETVNTPPTSGAWSGDAGAIEVIATTSQALPFSSVFLSTPPTIRTRAVATAVAVGNPCVRALAVDGTGVDVFGGAQVNLGCPVSSNSPGGVSVDLGGSSYLNTDLIMSVGGIDYSGGNVPSDAALVSYGLPVEDPLASRSLDWSHMTCSLNNMNITPSQTVELDPCVYRNGLRIQGDVTLNGGLYVIHGGTLTINSNARIRLAGTGGVTFILTGNTPTTVATLSINGGADIDIRAPTAAEAASAPAHNFGSILFYQDPIASDLNNTINGGSDINLQGAIYFPTNDLVYNGDSTQTAQCLLIVTQRVRFGGTNNIDNNCDPDLTTINSSAFTIRVVE</sequence>
<evidence type="ECO:0000313" key="4">
    <source>
        <dbReference type="Proteomes" id="UP000824280"/>
    </source>
</evidence>
<keyword evidence="1" id="KW-0472">Membrane</keyword>
<keyword evidence="1" id="KW-1133">Transmembrane helix</keyword>
<organism evidence="3 4">
    <name type="scientific">Qipengyuania psychrotolerans</name>
    <dbReference type="NCBI Taxonomy" id="2867238"/>
    <lineage>
        <taxon>Bacteria</taxon>
        <taxon>Pseudomonadati</taxon>
        <taxon>Pseudomonadota</taxon>
        <taxon>Alphaproteobacteria</taxon>
        <taxon>Sphingomonadales</taxon>
        <taxon>Erythrobacteraceae</taxon>
        <taxon>Qipengyuania</taxon>
    </lineage>
</organism>
<evidence type="ECO:0000259" key="2">
    <source>
        <dbReference type="Pfam" id="PF13400"/>
    </source>
</evidence>
<evidence type="ECO:0000313" key="3">
    <source>
        <dbReference type="EMBL" id="QZD87932.1"/>
    </source>
</evidence>
<name>A0ABX8ZFY8_9SPHN</name>
<feature type="transmembrane region" description="Helical" evidence="1">
    <location>
        <begin position="21"/>
        <end position="48"/>
    </location>
</feature>
<proteinExistence type="predicted"/>
<keyword evidence="4" id="KW-1185">Reference proteome</keyword>
<dbReference type="Pfam" id="PF13400">
    <property type="entry name" value="Tad"/>
    <property type="match status" value="1"/>
</dbReference>
<protein>
    <recommendedName>
        <fullName evidence="2">Putative Flp pilus-assembly TadG-like N-terminal domain-containing protein</fullName>
    </recommendedName>
</protein>
<dbReference type="RefSeq" id="WP_221423466.1">
    <property type="nucleotide sequence ID" value="NZ_CP081297.1"/>
</dbReference>
<dbReference type="Proteomes" id="UP000824280">
    <property type="component" value="Chromosome"/>
</dbReference>
<dbReference type="InterPro" id="IPR028087">
    <property type="entry name" value="Tad_N"/>
</dbReference>
<evidence type="ECO:0000256" key="1">
    <source>
        <dbReference type="SAM" id="Phobius"/>
    </source>
</evidence>
<reference evidence="3 4" key="1">
    <citation type="submission" date="2021-08" db="EMBL/GenBank/DDBJ databases">
        <title>Comparative Genomics Analysis of the Genus Qipengyuania Reveals Extensive Genetic Diversity and Metabolic Versatility, Including the Description of Fifteen Novel Species.</title>
        <authorList>
            <person name="Liu Y."/>
        </authorList>
    </citation>
    <scope>NUCLEOTIDE SEQUENCE [LARGE SCALE GENOMIC DNA]</scope>
    <source>
        <strain evidence="3 4">1XM2-8</strain>
    </source>
</reference>
<gene>
    <name evidence="3" type="ORF">K3166_04375</name>
</gene>
<feature type="domain" description="Putative Flp pilus-assembly TadG-like N-terminal" evidence="2">
    <location>
        <begin position="19"/>
        <end position="66"/>
    </location>
</feature>